<evidence type="ECO:0000256" key="8">
    <source>
        <dbReference type="SAM" id="MobiDB-lite"/>
    </source>
</evidence>
<dbReference type="GO" id="GO:0007059">
    <property type="term" value="P:chromosome segregation"/>
    <property type="evidence" value="ECO:0007669"/>
    <property type="project" value="UniProtKB-UniRule"/>
</dbReference>
<dbReference type="InterPro" id="IPR003395">
    <property type="entry name" value="RecF/RecN/SMC_N"/>
</dbReference>
<dbReference type="GO" id="GO:0016887">
    <property type="term" value="F:ATP hydrolysis activity"/>
    <property type="evidence" value="ECO:0007669"/>
    <property type="project" value="InterPro"/>
</dbReference>
<dbReference type="PANTHER" id="PTHR43977">
    <property type="entry name" value="STRUCTURAL MAINTENANCE OF CHROMOSOMES PROTEIN 3"/>
    <property type="match status" value="1"/>
</dbReference>
<organism evidence="10 11">
    <name type="scientific">Thermohalobaculum xanthum</name>
    <dbReference type="NCBI Taxonomy" id="2753746"/>
    <lineage>
        <taxon>Bacteria</taxon>
        <taxon>Pseudomonadati</taxon>
        <taxon>Pseudomonadota</taxon>
        <taxon>Alphaproteobacteria</taxon>
        <taxon>Rhodobacterales</taxon>
        <taxon>Paracoccaceae</taxon>
        <taxon>Thermohalobaculum</taxon>
    </lineage>
</organism>
<evidence type="ECO:0000313" key="10">
    <source>
        <dbReference type="EMBL" id="MBK0401010.1"/>
    </source>
</evidence>
<dbReference type="GO" id="GO:0030261">
    <property type="term" value="P:chromosome condensation"/>
    <property type="evidence" value="ECO:0007669"/>
    <property type="project" value="InterPro"/>
</dbReference>
<dbReference type="GO" id="GO:0007062">
    <property type="term" value="P:sister chromatid cohesion"/>
    <property type="evidence" value="ECO:0007669"/>
    <property type="project" value="InterPro"/>
</dbReference>
<evidence type="ECO:0000256" key="1">
    <source>
        <dbReference type="ARBA" id="ARBA00004496"/>
    </source>
</evidence>
<feature type="compositionally biased region" description="Basic and acidic residues" evidence="8">
    <location>
        <begin position="651"/>
        <end position="684"/>
    </location>
</feature>
<gene>
    <name evidence="7" type="primary">smc</name>
    <name evidence="10" type="ORF">H0I76_17575</name>
</gene>
<feature type="domain" description="RecF/RecN/SMC N-terminal" evidence="9">
    <location>
        <begin position="4"/>
        <end position="1135"/>
    </location>
</feature>
<keyword evidence="5 7" id="KW-0175">Coiled coil</keyword>
<sequence>MQFTRLRLQGFKSFVDPTELVIRDGLTGVVGPNGCGKSNLLEALRWVMGENRAKAMRGDGMEDVIFAGTASRPARNSASVDLVIDNTDRLAPATFNHSDSLEISRRITRDIGSAYTLNGKNVRARDVQMLFADASTGAHSPALVRQGQISELINAKPKARRRILEEAAGISGLYQRRHEAELKLNGAEQNLARVEDVLEGLETQLRSLERQAAQAKRYREIAGELRRAEAVLLYLRWQQAESARRKAEDELAEGVRAAARAETEVSAARRTREEAEEALPPLREEEAIAAAVHQRLSIERDRLAEEEARARAEIERLAALARQIAADREREETLGRDAHATIGRLTEEETELSAAHEGHDALQAQVSEAARAAGEKLAQQETVLDRLTEEAARLAARAAAAERRLAEARGNQARLLAEIERAEAAEAALAAEIDAAETVLAQAVEAEARARAAAEEAEAALEAAEARRASAQSAESEARGQASETEGALSALSAEVQGLERLLARDRGDGAQLLDQVSVAAGFEAALGAALGDDLRASSVADAGATGWLALDPYPAPGPLPAGAAPIAPHVKAPAELSRRLQHVGVVDRAEGARLQPLLAPGQRLVSREGDLWRWDGYCQRAEDAPSAAALRLQQKNRLAALREAEAEARAARDEARAAHAGAREALDAAARAEQDTRSRRRAADQSVAETARAMSKAEADLEMRRGRLETQRGSLAARRDEMTAAAEALAEAEGAVAELDDVGEARAAVERQRGEVDLARTAMLAARGRADEIRREALAREKRLAEIARERKGWQDRLDNASSRLADLDRRGAETAEARKGADALPDEIVAKAERLMDEIETAETRRRAASDKLSAAETALRRAEATEREAERAASDRREARARLQAVLEGAGEKVEETSARIREDLEIEPEALAAELAEVENLPPVMAAETDVARLRRQRDALGAVNLRAEEDAREVAAERDNLAQEKADLDAAISKLRGGIAELNREGRERIVKAFDSVNEKFARLFRHLFGGGEARLVMVESDDPLDAGLEILCQPPGKKLSTLSLLSGGEQTLTALSLIFAVFLSNPAPICVLDEVDAPLDDSNVSRFCDLLDEMCRVTTTRFLIITHHAITMSRMDRLFGVTMVEKGVSQLVSVDLARAAEMVDA</sequence>
<proteinExistence type="inferred from homology"/>
<dbReference type="FunFam" id="3.40.50.300:FF:000901">
    <property type="entry name" value="Chromosome partition protein Smc"/>
    <property type="match status" value="1"/>
</dbReference>
<feature type="region of interest" description="Disordered" evidence="8">
    <location>
        <begin position="463"/>
        <end position="487"/>
    </location>
</feature>
<dbReference type="InterPro" id="IPR027417">
    <property type="entry name" value="P-loop_NTPase"/>
</dbReference>
<keyword evidence="3 7" id="KW-0547">Nucleotide-binding</keyword>
<feature type="region of interest" description="Disordered" evidence="8">
    <location>
        <begin position="651"/>
        <end position="719"/>
    </location>
</feature>
<keyword evidence="11" id="KW-1185">Reference proteome</keyword>
<comment type="subunit">
    <text evidence="7">Homodimer.</text>
</comment>
<accession>A0A8J7MAW2</accession>
<comment type="function">
    <text evidence="7">Required for chromosome condensation and partitioning.</text>
</comment>
<dbReference type="HAMAP" id="MF_01894">
    <property type="entry name" value="Smc_prok"/>
    <property type="match status" value="1"/>
</dbReference>
<keyword evidence="2 7" id="KW-0963">Cytoplasm</keyword>
<feature type="coiled-coil region" evidence="7">
    <location>
        <begin position="949"/>
        <end position="990"/>
    </location>
</feature>
<evidence type="ECO:0000313" key="11">
    <source>
        <dbReference type="Proteomes" id="UP000655420"/>
    </source>
</evidence>
<dbReference type="GO" id="GO:0003677">
    <property type="term" value="F:DNA binding"/>
    <property type="evidence" value="ECO:0007669"/>
    <property type="project" value="UniProtKB-UniRule"/>
</dbReference>
<comment type="subcellular location">
    <subcellularLocation>
        <location evidence="1 7">Cytoplasm</location>
    </subcellularLocation>
</comment>
<dbReference type="Gene3D" id="3.40.50.300">
    <property type="entry name" value="P-loop containing nucleotide triphosphate hydrolases"/>
    <property type="match status" value="2"/>
</dbReference>
<dbReference type="AlphaFoldDB" id="A0A8J7MAW2"/>
<feature type="coiled-coil region" evidence="7">
    <location>
        <begin position="170"/>
        <end position="218"/>
    </location>
</feature>
<evidence type="ECO:0000256" key="5">
    <source>
        <dbReference type="ARBA" id="ARBA00023054"/>
    </source>
</evidence>
<keyword evidence="6 7" id="KW-0238">DNA-binding</keyword>
<feature type="compositionally biased region" description="Basic and acidic residues" evidence="8">
    <location>
        <begin position="861"/>
        <end position="880"/>
    </location>
</feature>
<dbReference type="SUPFAM" id="SSF52540">
    <property type="entry name" value="P-loop containing nucleoside triphosphate hydrolases"/>
    <property type="match status" value="1"/>
</dbReference>
<feature type="compositionally biased region" description="Low complexity" evidence="8">
    <location>
        <begin position="469"/>
        <end position="484"/>
    </location>
</feature>
<dbReference type="GO" id="GO:0005737">
    <property type="term" value="C:cytoplasm"/>
    <property type="evidence" value="ECO:0007669"/>
    <property type="project" value="UniProtKB-SubCell"/>
</dbReference>
<dbReference type="Proteomes" id="UP000655420">
    <property type="component" value="Unassembled WGS sequence"/>
</dbReference>
<evidence type="ECO:0000256" key="2">
    <source>
        <dbReference type="ARBA" id="ARBA00022490"/>
    </source>
</evidence>
<feature type="coiled-coil region" evidence="7">
    <location>
        <begin position="244"/>
        <end position="323"/>
    </location>
</feature>
<dbReference type="EMBL" id="JAEHHL010000012">
    <property type="protein sequence ID" value="MBK0401010.1"/>
    <property type="molecule type" value="Genomic_DNA"/>
</dbReference>
<reference evidence="10" key="1">
    <citation type="submission" date="2020-12" db="EMBL/GenBank/DDBJ databases">
        <title>Bacterial taxonomy.</title>
        <authorList>
            <person name="Pan X."/>
        </authorList>
    </citation>
    <scope>NUCLEOTIDE SEQUENCE</scope>
    <source>
        <strain evidence="10">M0105</strain>
    </source>
</reference>
<dbReference type="GO" id="GO:0005524">
    <property type="term" value="F:ATP binding"/>
    <property type="evidence" value="ECO:0007669"/>
    <property type="project" value="UniProtKB-UniRule"/>
</dbReference>
<dbReference type="Pfam" id="PF02463">
    <property type="entry name" value="SMC_N"/>
    <property type="match status" value="1"/>
</dbReference>
<feature type="compositionally biased region" description="Basic and acidic residues" evidence="8">
    <location>
        <begin position="696"/>
        <end position="711"/>
    </location>
</feature>
<evidence type="ECO:0000256" key="4">
    <source>
        <dbReference type="ARBA" id="ARBA00022840"/>
    </source>
</evidence>
<keyword evidence="4 7" id="KW-0067">ATP-binding</keyword>
<name>A0A8J7MAW2_9RHOB</name>
<comment type="domain">
    <text evidence="7">Contains large globular domains required for ATP hydrolysis at each terminus and a third globular domain forming a flexible hinge near the middle of the molecule. These domains are separated by coiled-coil structures.</text>
</comment>
<dbReference type="GO" id="GO:0006260">
    <property type="term" value="P:DNA replication"/>
    <property type="evidence" value="ECO:0007669"/>
    <property type="project" value="UniProtKB-UniRule"/>
</dbReference>
<feature type="region of interest" description="Disordered" evidence="8">
    <location>
        <begin position="845"/>
        <end position="880"/>
    </location>
</feature>
<evidence type="ECO:0000256" key="6">
    <source>
        <dbReference type="ARBA" id="ARBA00023125"/>
    </source>
</evidence>
<comment type="similarity">
    <text evidence="7">Belongs to the SMC family.</text>
</comment>
<protein>
    <recommendedName>
        <fullName evidence="7">Chromosome partition protein Smc</fullName>
    </recommendedName>
</protein>
<feature type="binding site" evidence="7">
    <location>
        <begin position="32"/>
        <end position="39"/>
    </location>
    <ligand>
        <name>ATP</name>
        <dbReference type="ChEBI" id="CHEBI:30616"/>
    </ligand>
</feature>
<dbReference type="InterPro" id="IPR011890">
    <property type="entry name" value="SMC_prok"/>
</dbReference>
<evidence type="ECO:0000256" key="3">
    <source>
        <dbReference type="ARBA" id="ARBA00022741"/>
    </source>
</evidence>
<dbReference type="InterPro" id="IPR024704">
    <property type="entry name" value="SMC"/>
</dbReference>
<dbReference type="PIRSF" id="PIRSF005719">
    <property type="entry name" value="SMC"/>
    <property type="match status" value="1"/>
</dbReference>
<evidence type="ECO:0000259" key="9">
    <source>
        <dbReference type="Pfam" id="PF02463"/>
    </source>
</evidence>
<evidence type="ECO:0000256" key="7">
    <source>
        <dbReference type="HAMAP-Rule" id="MF_01894"/>
    </source>
</evidence>
<dbReference type="RefSeq" id="WP_200612963.1">
    <property type="nucleotide sequence ID" value="NZ_JAEHHL010000012.1"/>
</dbReference>
<comment type="caution">
    <text evidence="10">The sequence shown here is derived from an EMBL/GenBank/DDBJ whole genome shotgun (WGS) entry which is preliminary data.</text>
</comment>
<dbReference type="CDD" id="cd03278">
    <property type="entry name" value="ABC_SMC_barmotin"/>
    <property type="match status" value="1"/>
</dbReference>